<accession>A0A9D4L3D2</accession>
<evidence type="ECO:0000313" key="2">
    <source>
        <dbReference type="Proteomes" id="UP000828390"/>
    </source>
</evidence>
<comment type="caution">
    <text evidence="1">The sequence shown here is derived from an EMBL/GenBank/DDBJ whole genome shotgun (WGS) entry which is preliminary data.</text>
</comment>
<evidence type="ECO:0000313" key="1">
    <source>
        <dbReference type="EMBL" id="KAH3850988.1"/>
    </source>
</evidence>
<dbReference type="AlphaFoldDB" id="A0A9D4L3D2"/>
<organism evidence="1 2">
    <name type="scientific">Dreissena polymorpha</name>
    <name type="common">Zebra mussel</name>
    <name type="synonym">Mytilus polymorpha</name>
    <dbReference type="NCBI Taxonomy" id="45954"/>
    <lineage>
        <taxon>Eukaryota</taxon>
        <taxon>Metazoa</taxon>
        <taxon>Spiralia</taxon>
        <taxon>Lophotrochozoa</taxon>
        <taxon>Mollusca</taxon>
        <taxon>Bivalvia</taxon>
        <taxon>Autobranchia</taxon>
        <taxon>Heteroconchia</taxon>
        <taxon>Euheterodonta</taxon>
        <taxon>Imparidentia</taxon>
        <taxon>Neoheterodontei</taxon>
        <taxon>Myida</taxon>
        <taxon>Dreissenoidea</taxon>
        <taxon>Dreissenidae</taxon>
        <taxon>Dreissena</taxon>
    </lineage>
</organism>
<dbReference type="Proteomes" id="UP000828390">
    <property type="component" value="Unassembled WGS sequence"/>
</dbReference>
<reference evidence="1" key="1">
    <citation type="journal article" date="2019" name="bioRxiv">
        <title>The Genome of the Zebra Mussel, Dreissena polymorpha: A Resource for Invasive Species Research.</title>
        <authorList>
            <person name="McCartney M.A."/>
            <person name="Auch B."/>
            <person name="Kono T."/>
            <person name="Mallez S."/>
            <person name="Zhang Y."/>
            <person name="Obille A."/>
            <person name="Becker A."/>
            <person name="Abrahante J.E."/>
            <person name="Garbe J."/>
            <person name="Badalamenti J.P."/>
            <person name="Herman A."/>
            <person name="Mangelson H."/>
            <person name="Liachko I."/>
            <person name="Sullivan S."/>
            <person name="Sone E.D."/>
            <person name="Koren S."/>
            <person name="Silverstein K.A.T."/>
            <person name="Beckman K.B."/>
            <person name="Gohl D.M."/>
        </authorList>
    </citation>
    <scope>NUCLEOTIDE SEQUENCE</scope>
    <source>
        <strain evidence="1">Duluth1</strain>
        <tissue evidence="1">Whole animal</tissue>
    </source>
</reference>
<reference evidence="1" key="2">
    <citation type="submission" date="2020-11" db="EMBL/GenBank/DDBJ databases">
        <authorList>
            <person name="McCartney M.A."/>
            <person name="Auch B."/>
            <person name="Kono T."/>
            <person name="Mallez S."/>
            <person name="Becker A."/>
            <person name="Gohl D.M."/>
            <person name="Silverstein K.A.T."/>
            <person name="Koren S."/>
            <person name="Bechman K.B."/>
            <person name="Herman A."/>
            <person name="Abrahante J.E."/>
            <person name="Garbe J."/>
        </authorList>
    </citation>
    <scope>NUCLEOTIDE SEQUENCE</scope>
    <source>
        <strain evidence="1">Duluth1</strain>
        <tissue evidence="1">Whole animal</tissue>
    </source>
</reference>
<proteinExistence type="predicted"/>
<keyword evidence="2" id="KW-1185">Reference proteome</keyword>
<protein>
    <submittedName>
        <fullName evidence="1">Uncharacterized protein</fullName>
    </submittedName>
</protein>
<sequence length="97" mass="11219">MVLLPYQLHIYQTYSIFHIQINQTMQLSKLHSFTNHTERISTLVFPKDSIYLELLTHRSSDSPEPGSIQVCRPAAASVPRLELKARARIHQPPKYYG</sequence>
<gene>
    <name evidence="1" type="ORF">DPMN_093464</name>
</gene>
<dbReference type="EMBL" id="JAIWYP010000003">
    <property type="protein sequence ID" value="KAH3850988.1"/>
    <property type="molecule type" value="Genomic_DNA"/>
</dbReference>
<name>A0A9D4L3D2_DREPO</name>